<comment type="caution">
    <text evidence="1">The sequence shown here is derived from an EMBL/GenBank/DDBJ whole genome shotgun (WGS) entry which is preliminary data.</text>
</comment>
<name>A0A841CPZ1_9PSEU</name>
<dbReference type="RefSeq" id="WP_184694386.1">
    <property type="nucleotide sequence ID" value="NZ_JACHJN010000008.1"/>
</dbReference>
<proteinExistence type="predicted"/>
<evidence type="ECO:0000313" key="1">
    <source>
        <dbReference type="EMBL" id="MBB5958424.1"/>
    </source>
</evidence>
<dbReference type="EMBL" id="JACHJN010000008">
    <property type="protein sequence ID" value="MBB5958424.1"/>
    <property type="molecule type" value="Genomic_DNA"/>
</dbReference>
<organism evidence="1 2">
    <name type="scientific">Saccharothrix tamanrassetensis</name>
    <dbReference type="NCBI Taxonomy" id="1051531"/>
    <lineage>
        <taxon>Bacteria</taxon>
        <taxon>Bacillati</taxon>
        <taxon>Actinomycetota</taxon>
        <taxon>Actinomycetes</taxon>
        <taxon>Pseudonocardiales</taxon>
        <taxon>Pseudonocardiaceae</taxon>
        <taxon>Saccharothrix</taxon>
    </lineage>
</organism>
<dbReference type="Proteomes" id="UP000547510">
    <property type="component" value="Unassembled WGS sequence"/>
</dbReference>
<keyword evidence="2" id="KW-1185">Reference proteome</keyword>
<reference evidence="1 2" key="1">
    <citation type="submission" date="2020-08" db="EMBL/GenBank/DDBJ databases">
        <title>Genomic Encyclopedia of Type Strains, Phase III (KMG-III): the genomes of soil and plant-associated and newly described type strains.</title>
        <authorList>
            <person name="Whitman W."/>
        </authorList>
    </citation>
    <scope>NUCLEOTIDE SEQUENCE [LARGE SCALE GENOMIC DNA]</scope>
    <source>
        <strain evidence="1 2">CECT 8640</strain>
    </source>
</reference>
<dbReference type="AlphaFoldDB" id="A0A841CPZ1"/>
<protein>
    <submittedName>
        <fullName evidence="1">Uncharacterized protein</fullName>
    </submittedName>
</protein>
<evidence type="ECO:0000313" key="2">
    <source>
        <dbReference type="Proteomes" id="UP000547510"/>
    </source>
</evidence>
<gene>
    <name evidence="1" type="ORF">FHS29_005032</name>
</gene>
<accession>A0A841CPZ1</accession>
<sequence length="145" mass="15221">MGDRAALTRAAAVAAVLLADYGDEVNAWAVDLRSRPNCQTGAVVSFQLGHVPAWDWEACLVALARSAVALGFSEVELVPQGDYVRVVAVGEVSTSAGAARVEVWDHLTGDAVRSAADRLQIVLDRDAGPVTVPVAHLLQTFAVMA</sequence>